<reference evidence="2 3" key="1">
    <citation type="journal article" date="2024" name="G3 (Bethesda)">
        <title>Genome assembly of Hibiscus sabdariffa L. provides insights into metabolisms of medicinal natural products.</title>
        <authorList>
            <person name="Kim T."/>
        </authorList>
    </citation>
    <scope>NUCLEOTIDE SEQUENCE [LARGE SCALE GENOMIC DNA]</scope>
    <source>
        <strain evidence="2">TK-2024</strain>
        <tissue evidence="2">Old leaves</tissue>
    </source>
</reference>
<evidence type="ECO:0000256" key="1">
    <source>
        <dbReference type="SAM" id="MobiDB-lite"/>
    </source>
</evidence>
<protein>
    <submittedName>
        <fullName evidence="2">Uncharacterized protein</fullName>
    </submittedName>
</protein>
<comment type="caution">
    <text evidence="2">The sequence shown here is derived from an EMBL/GenBank/DDBJ whole genome shotgun (WGS) entry which is preliminary data.</text>
</comment>
<gene>
    <name evidence="2" type="ORF">V6N12_033272</name>
</gene>
<dbReference type="Proteomes" id="UP001472677">
    <property type="component" value="Unassembled WGS sequence"/>
</dbReference>
<proteinExistence type="predicted"/>
<name>A0ABR2BAX5_9ROSI</name>
<sequence>MAALILTLQSCFVHRKPPAGDLCPDCWMCNVDVEAMMGAPGEGIGAGHAIILHVKLAKVNGIISNDSTEKSFKRNSNAVTVTPSETIQNVKDAASNICMSKTCRGSKPIRSNYRNTKYRFFIKATKQIYHQTASKKESLVRMDLTILHLQTDNLSSCYDNEHKCSEPPLGREIQTNTSDNKQTKLK</sequence>
<accession>A0ABR2BAX5</accession>
<feature type="region of interest" description="Disordered" evidence="1">
    <location>
        <begin position="165"/>
        <end position="186"/>
    </location>
</feature>
<evidence type="ECO:0000313" key="3">
    <source>
        <dbReference type="Proteomes" id="UP001472677"/>
    </source>
</evidence>
<dbReference type="EMBL" id="JBBPBM010000146">
    <property type="protein sequence ID" value="KAK8504056.1"/>
    <property type="molecule type" value="Genomic_DNA"/>
</dbReference>
<evidence type="ECO:0000313" key="2">
    <source>
        <dbReference type="EMBL" id="KAK8504056.1"/>
    </source>
</evidence>
<organism evidence="2 3">
    <name type="scientific">Hibiscus sabdariffa</name>
    <name type="common">roselle</name>
    <dbReference type="NCBI Taxonomy" id="183260"/>
    <lineage>
        <taxon>Eukaryota</taxon>
        <taxon>Viridiplantae</taxon>
        <taxon>Streptophyta</taxon>
        <taxon>Embryophyta</taxon>
        <taxon>Tracheophyta</taxon>
        <taxon>Spermatophyta</taxon>
        <taxon>Magnoliopsida</taxon>
        <taxon>eudicotyledons</taxon>
        <taxon>Gunneridae</taxon>
        <taxon>Pentapetalae</taxon>
        <taxon>rosids</taxon>
        <taxon>malvids</taxon>
        <taxon>Malvales</taxon>
        <taxon>Malvaceae</taxon>
        <taxon>Malvoideae</taxon>
        <taxon>Hibiscus</taxon>
    </lineage>
</organism>
<keyword evidence="3" id="KW-1185">Reference proteome</keyword>